<keyword evidence="2" id="KW-1185">Reference proteome</keyword>
<proteinExistence type="predicted"/>
<dbReference type="SUPFAM" id="SSF47598">
    <property type="entry name" value="Ribbon-helix-helix"/>
    <property type="match status" value="1"/>
</dbReference>
<protein>
    <submittedName>
        <fullName evidence="1">CopG family transcriptional regulator</fullName>
    </submittedName>
</protein>
<dbReference type="RefSeq" id="WP_168147921.1">
    <property type="nucleotide sequence ID" value="NZ_JAAVXB010000004.1"/>
</dbReference>
<dbReference type="Proteomes" id="UP000653472">
    <property type="component" value="Unassembled WGS sequence"/>
</dbReference>
<reference evidence="1" key="1">
    <citation type="submission" date="2020-03" db="EMBL/GenBank/DDBJ databases">
        <title>Solimonas marina sp. nov., isolated from deep seawater of the Pacific Ocean.</title>
        <authorList>
            <person name="Liu X."/>
            <person name="Lai Q."/>
            <person name="Sun F."/>
            <person name="Gai Y."/>
            <person name="Li G."/>
            <person name="Shao Z."/>
        </authorList>
    </citation>
    <scope>NUCLEOTIDE SEQUENCE</scope>
    <source>
        <strain evidence="1">C16B3</strain>
    </source>
</reference>
<evidence type="ECO:0000313" key="2">
    <source>
        <dbReference type="Proteomes" id="UP000653472"/>
    </source>
</evidence>
<evidence type="ECO:0000313" key="1">
    <source>
        <dbReference type="EMBL" id="NKF22683.1"/>
    </source>
</evidence>
<comment type="caution">
    <text evidence="1">The sequence shown here is derived from an EMBL/GenBank/DDBJ whole genome shotgun (WGS) entry which is preliminary data.</text>
</comment>
<gene>
    <name evidence="1" type="ORF">G7Y82_10165</name>
</gene>
<name>A0A969WAZ2_9GAMM</name>
<dbReference type="EMBL" id="JAAVXB010000004">
    <property type="protein sequence ID" value="NKF22683.1"/>
    <property type="molecule type" value="Genomic_DNA"/>
</dbReference>
<organism evidence="1 2">
    <name type="scientific">Solimonas marina</name>
    <dbReference type="NCBI Taxonomy" id="2714601"/>
    <lineage>
        <taxon>Bacteria</taxon>
        <taxon>Pseudomonadati</taxon>
        <taxon>Pseudomonadota</taxon>
        <taxon>Gammaproteobacteria</taxon>
        <taxon>Nevskiales</taxon>
        <taxon>Nevskiaceae</taxon>
        <taxon>Solimonas</taxon>
    </lineage>
</organism>
<dbReference type="AlphaFoldDB" id="A0A969WAZ2"/>
<sequence>MNFSVHFDDETVDRLNQAAARVGLTRNRVITLAVQDWLARNEEKDWPALLKRHFSNPAPELAEDTLDFQAWRDAMPDGGPVRW</sequence>
<dbReference type="GO" id="GO:0006355">
    <property type="term" value="P:regulation of DNA-templated transcription"/>
    <property type="evidence" value="ECO:0007669"/>
    <property type="project" value="InterPro"/>
</dbReference>
<accession>A0A969WAZ2</accession>
<dbReference type="InterPro" id="IPR010985">
    <property type="entry name" value="Ribbon_hlx_hlx"/>
</dbReference>